<dbReference type="Gene3D" id="3.30.300.20">
    <property type="match status" value="1"/>
</dbReference>
<evidence type="ECO:0000313" key="1">
    <source>
        <dbReference type="EMBL" id="OGI41571.1"/>
    </source>
</evidence>
<dbReference type="InterPro" id="IPR036102">
    <property type="entry name" value="OsmC/Ohrsf"/>
</dbReference>
<dbReference type="Proteomes" id="UP000178379">
    <property type="component" value="Unassembled WGS sequence"/>
</dbReference>
<protein>
    <submittedName>
        <fullName evidence="1">Peroxiredoxin</fullName>
    </submittedName>
</protein>
<dbReference type="PANTHER" id="PTHR34352:SF1">
    <property type="entry name" value="PROTEIN YHFA"/>
    <property type="match status" value="1"/>
</dbReference>
<reference evidence="1 2" key="1">
    <citation type="journal article" date="2016" name="Nat. Commun.">
        <title>Thousands of microbial genomes shed light on interconnected biogeochemical processes in an aquifer system.</title>
        <authorList>
            <person name="Anantharaman K."/>
            <person name="Brown C.T."/>
            <person name="Hug L.A."/>
            <person name="Sharon I."/>
            <person name="Castelle C.J."/>
            <person name="Probst A.J."/>
            <person name="Thomas B.C."/>
            <person name="Singh A."/>
            <person name="Wilkins M.J."/>
            <person name="Karaoz U."/>
            <person name="Brodie E.L."/>
            <person name="Williams K.H."/>
            <person name="Hubbard S.S."/>
            <person name="Banfield J.F."/>
        </authorList>
    </citation>
    <scope>NUCLEOTIDE SEQUENCE [LARGE SCALE GENOMIC DNA]</scope>
</reference>
<dbReference type="STRING" id="1817756.A2140_00355"/>
<gene>
    <name evidence="1" type="ORF">A2140_00355</name>
</gene>
<evidence type="ECO:0000313" key="2">
    <source>
        <dbReference type="Proteomes" id="UP000178379"/>
    </source>
</evidence>
<dbReference type="SUPFAM" id="SSF82784">
    <property type="entry name" value="OsmC-like"/>
    <property type="match status" value="1"/>
</dbReference>
<dbReference type="NCBIfam" id="NF008009">
    <property type="entry name" value="PRK10738.1"/>
    <property type="match status" value="1"/>
</dbReference>
<dbReference type="Pfam" id="PF02566">
    <property type="entry name" value="OsmC"/>
    <property type="match status" value="1"/>
</dbReference>
<dbReference type="EMBL" id="MFSQ01000006">
    <property type="protein sequence ID" value="OGI41571.1"/>
    <property type="molecule type" value="Genomic_DNA"/>
</dbReference>
<dbReference type="AlphaFoldDB" id="A0A1F6T8V2"/>
<name>A0A1F6T8V2_9PROT</name>
<proteinExistence type="predicted"/>
<sequence>MKARIQWVGDVGFEGSADSGYKVAMDGPPEYGGRNRGCRPMELVLIGMGGCTAFDVVHILRKGRQEITDCVAEIDAERAATEPKVFTRIHVHFKVTGRGLDPKRVENAIHLSADKYCSASIMLGKTATITHDFEIVESS</sequence>
<comment type="caution">
    <text evidence="1">The sequence shown here is derived from an EMBL/GenBank/DDBJ whole genome shotgun (WGS) entry which is preliminary data.</text>
</comment>
<dbReference type="PANTHER" id="PTHR34352">
    <property type="entry name" value="PROTEIN YHFA"/>
    <property type="match status" value="1"/>
</dbReference>
<dbReference type="InterPro" id="IPR015946">
    <property type="entry name" value="KH_dom-like_a/b"/>
</dbReference>
<accession>A0A1F6T8V2</accession>
<dbReference type="InterPro" id="IPR003718">
    <property type="entry name" value="OsmC/Ohr_fam"/>
</dbReference>
<dbReference type="Gene3D" id="2.20.25.10">
    <property type="match status" value="1"/>
</dbReference>
<organism evidence="1 2">
    <name type="scientific">Candidatus Muproteobacteria bacterium RBG_16_62_13</name>
    <dbReference type="NCBI Taxonomy" id="1817756"/>
    <lineage>
        <taxon>Bacteria</taxon>
        <taxon>Pseudomonadati</taxon>
        <taxon>Pseudomonadota</taxon>
        <taxon>Candidatus Muproteobacteria</taxon>
    </lineage>
</organism>